<organism evidence="2 3">
    <name type="scientific">Dissostichus eleginoides</name>
    <name type="common">Patagonian toothfish</name>
    <name type="synonym">Dissostichus amissus</name>
    <dbReference type="NCBI Taxonomy" id="100907"/>
    <lineage>
        <taxon>Eukaryota</taxon>
        <taxon>Metazoa</taxon>
        <taxon>Chordata</taxon>
        <taxon>Craniata</taxon>
        <taxon>Vertebrata</taxon>
        <taxon>Euteleostomi</taxon>
        <taxon>Actinopterygii</taxon>
        <taxon>Neopterygii</taxon>
        <taxon>Teleostei</taxon>
        <taxon>Neoteleostei</taxon>
        <taxon>Acanthomorphata</taxon>
        <taxon>Eupercaria</taxon>
        <taxon>Perciformes</taxon>
        <taxon>Notothenioidei</taxon>
        <taxon>Nototheniidae</taxon>
        <taxon>Dissostichus</taxon>
    </lineage>
</organism>
<proteinExistence type="predicted"/>
<evidence type="ECO:0000313" key="2">
    <source>
        <dbReference type="EMBL" id="KAK1891547.1"/>
    </source>
</evidence>
<dbReference type="Proteomes" id="UP001228049">
    <property type="component" value="Unassembled WGS sequence"/>
</dbReference>
<name>A0AAD9F756_DISEL</name>
<keyword evidence="3" id="KW-1185">Reference proteome</keyword>
<dbReference type="EMBL" id="JASDAP010000015">
    <property type="protein sequence ID" value="KAK1891547.1"/>
    <property type="molecule type" value="Genomic_DNA"/>
</dbReference>
<dbReference type="AlphaFoldDB" id="A0AAD9F756"/>
<comment type="caution">
    <text evidence="2">The sequence shown here is derived from an EMBL/GenBank/DDBJ whole genome shotgun (WGS) entry which is preliminary data.</text>
</comment>
<accession>A0AAD9F756</accession>
<gene>
    <name evidence="2" type="ORF">KUDE01_010375</name>
</gene>
<reference evidence="2" key="1">
    <citation type="submission" date="2023-04" db="EMBL/GenBank/DDBJ databases">
        <title>Chromosome-level genome of Chaenocephalus aceratus.</title>
        <authorList>
            <person name="Park H."/>
        </authorList>
    </citation>
    <scope>NUCLEOTIDE SEQUENCE</scope>
    <source>
        <strain evidence="2">DE</strain>
        <tissue evidence="2">Muscle</tissue>
    </source>
</reference>
<evidence type="ECO:0000256" key="1">
    <source>
        <dbReference type="SAM" id="MobiDB-lite"/>
    </source>
</evidence>
<evidence type="ECO:0000313" key="3">
    <source>
        <dbReference type="Proteomes" id="UP001228049"/>
    </source>
</evidence>
<feature type="compositionally biased region" description="Pro residues" evidence="1">
    <location>
        <begin position="28"/>
        <end position="43"/>
    </location>
</feature>
<sequence length="78" mass="7796">MSVLLAESCFMSAMQPNSSCTAYVLPSDGPPPGPAGSSPPCPGAGPDAAGGEEVLLPAPAGRLAGRINRWNTSRLLSS</sequence>
<protein>
    <submittedName>
        <fullName evidence="2">Membrane protein insertase YidC</fullName>
    </submittedName>
</protein>
<feature type="region of interest" description="Disordered" evidence="1">
    <location>
        <begin position="25"/>
        <end position="53"/>
    </location>
</feature>